<reference evidence="3" key="1">
    <citation type="submission" date="2019-04" db="EMBL/GenBank/DDBJ databases">
        <title>Friends and foes A comparative genomics studyof 23 Aspergillus species from section Flavi.</title>
        <authorList>
            <consortium name="DOE Joint Genome Institute"/>
            <person name="Kjaerbolling I."/>
            <person name="Vesth T."/>
            <person name="Frisvad J.C."/>
            <person name="Nybo J.L."/>
            <person name="Theobald S."/>
            <person name="Kildgaard S."/>
            <person name="Isbrandt T."/>
            <person name="Kuo A."/>
            <person name="Sato A."/>
            <person name="Lyhne E.K."/>
            <person name="Kogle M.E."/>
            <person name="Wiebenga A."/>
            <person name="Kun R.S."/>
            <person name="Lubbers R.J."/>
            <person name="Makela M.R."/>
            <person name="Barry K."/>
            <person name="Chovatia M."/>
            <person name="Clum A."/>
            <person name="Daum C."/>
            <person name="Haridas S."/>
            <person name="He G."/>
            <person name="LaButti K."/>
            <person name="Lipzen A."/>
            <person name="Mondo S."/>
            <person name="Riley R."/>
            <person name="Salamov A."/>
            <person name="Simmons B.A."/>
            <person name="Magnuson J.K."/>
            <person name="Henrissat B."/>
            <person name="Mortensen U.H."/>
            <person name="Larsen T.O."/>
            <person name="Devries R.P."/>
            <person name="Grigoriev I.V."/>
            <person name="Machida M."/>
            <person name="Baker S.E."/>
            <person name="Andersen M.R."/>
        </authorList>
    </citation>
    <scope>NUCLEOTIDE SEQUENCE [LARGE SCALE GENOMIC DNA]</scope>
    <source>
        <strain evidence="3">IBT 14317</strain>
    </source>
</reference>
<feature type="transmembrane region" description="Helical" evidence="1">
    <location>
        <begin position="6"/>
        <end position="27"/>
    </location>
</feature>
<evidence type="ECO:0000256" key="1">
    <source>
        <dbReference type="SAM" id="Phobius"/>
    </source>
</evidence>
<dbReference type="EMBL" id="ML735240">
    <property type="protein sequence ID" value="KAE8392088.1"/>
    <property type="molecule type" value="Genomic_DNA"/>
</dbReference>
<sequence length="163" mass="18042">MPLPKYQTWFYSFIVTYCGLSVLPAILNYSSFLGCGVPGINASYGASAVLIYGANESPLAQPYALILCHFLSALSGVCITKLFSLMPNEAQFHSLCWLAASLSSAMTIMLMQVTETTHPRQVRQLCSQPRVTDTVWEMSWYYLPIVVLSSTWILAVAPVVNYI</sequence>
<name>A0A5N7CEA3_PETAA</name>
<feature type="transmembrane region" description="Helical" evidence="1">
    <location>
        <begin position="60"/>
        <end position="83"/>
    </location>
</feature>
<dbReference type="Proteomes" id="UP000326877">
    <property type="component" value="Unassembled WGS sequence"/>
</dbReference>
<protein>
    <submittedName>
        <fullName evidence="3">HPP family-domain-containing protein</fullName>
    </submittedName>
</protein>
<dbReference type="PANTHER" id="PTHR33741:SF5">
    <property type="entry name" value="TRANSMEMBRANE PROTEIN DDB_G0269096-RELATED"/>
    <property type="match status" value="1"/>
</dbReference>
<organism evidence="3">
    <name type="scientific">Petromyces alliaceus</name>
    <name type="common">Aspergillus alliaceus</name>
    <dbReference type="NCBI Taxonomy" id="209559"/>
    <lineage>
        <taxon>Eukaryota</taxon>
        <taxon>Fungi</taxon>
        <taxon>Dikarya</taxon>
        <taxon>Ascomycota</taxon>
        <taxon>Pezizomycotina</taxon>
        <taxon>Eurotiomycetes</taxon>
        <taxon>Eurotiomycetidae</taxon>
        <taxon>Eurotiales</taxon>
        <taxon>Aspergillaceae</taxon>
        <taxon>Aspergillus</taxon>
        <taxon>Aspergillus subgen. Circumdati</taxon>
    </lineage>
</organism>
<keyword evidence="1" id="KW-0472">Membrane</keyword>
<keyword evidence="1" id="KW-0812">Transmembrane</keyword>
<dbReference type="PROSITE" id="PS51257">
    <property type="entry name" value="PROKAR_LIPOPROTEIN"/>
    <property type="match status" value="1"/>
</dbReference>
<feature type="transmembrane region" description="Helical" evidence="1">
    <location>
        <begin position="140"/>
        <end position="160"/>
    </location>
</feature>
<dbReference type="AlphaFoldDB" id="A0A5N7CEA3"/>
<dbReference type="InterPro" id="IPR007065">
    <property type="entry name" value="HPP"/>
</dbReference>
<evidence type="ECO:0000259" key="2">
    <source>
        <dbReference type="Pfam" id="PF04982"/>
    </source>
</evidence>
<dbReference type="OrthoDB" id="2016548at2759"/>
<dbReference type="Pfam" id="PF04982">
    <property type="entry name" value="TM_HPP"/>
    <property type="match status" value="1"/>
</dbReference>
<gene>
    <name evidence="3" type="ORF">BDV23DRAFT_181973</name>
</gene>
<feature type="transmembrane region" description="Helical" evidence="1">
    <location>
        <begin position="32"/>
        <end position="54"/>
    </location>
</feature>
<evidence type="ECO:0000313" key="3">
    <source>
        <dbReference type="EMBL" id="KAE8392088.1"/>
    </source>
</evidence>
<keyword evidence="1" id="KW-1133">Transmembrane helix</keyword>
<feature type="transmembrane region" description="Helical" evidence="1">
    <location>
        <begin position="95"/>
        <end position="113"/>
    </location>
</feature>
<feature type="domain" description="HPP transmembrane region" evidence="2">
    <location>
        <begin position="4"/>
        <end position="163"/>
    </location>
</feature>
<proteinExistence type="predicted"/>
<dbReference type="PANTHER" id="PTHR33741">
    <property type="entry name" value="TRANSMEMBRANE PROTEIN DDB_G0269096-RELATED"/>
    <property type="match status" value="1"/>
</dbReference>
<accession>A0A5N7CEA3</accession>
<dbReference type="InterPro" id="IPR058581">
    <property type="entry name" value="TM_HPP"/>
</dbReference>